<evidence type="ECO:0000256" key="10">
    <source>
        <dbReference type="SAM" id="SignalP"/>
    </source>
</evidence>
<keyword evidence="2 8" id="KW-0813">Transport</keyword>
<evidence type="ECO:0000313" key="14">
    <source>
        <dbReference type="Proteomes" id="UP000541352"/>
    </source>
</evidence>
<dbReference type="Proteomes" id="UP000541352">
    <property type="component" value="Unassembled WGS sequence"/>
</dbReference>
<evidence type="ECO:0000256" key="1">
    <source>
        <dbReference type="ARBA" id="ARBA00004571"/>
    </source>
</evidence>
<keyword evidence="3 8" id="KW-1134">Transmembrane beta strand</keyword>
<evidence type="ECO:0000259" key="11">
    <source>
        <dbReference type="Pfam" id="PF00593"/>
    </source>
</evidence>
<dbReference type="FunFam" id="2.170.130.10:FF:000003">
    <property type="entry name" value="SusC/RagA family TonB-linked outer membrane protein"/>
    <property type="match status" value="1"/>
</dbReference>
<gene>
    <name evidence="13" type="ORF">FHS57_000249</name>
</gene>
<keyword evidence="5 9" id="KW-0798">TonB box</keyword>
<dbReference type="Pfam" id="PF00593">
    <property type="entry name" value="TonB_dep_Rec_b-barrel"/>
    <property type="match status" value="1"/>
</dbReference>
<name>A0A7W6ENH6_9BACT</name>
<dbReference type="NCBIfam" id="TIGR04056">
    <property type="entry name" value="OMP_RagA_SusC"/>
    <property type="match status" value="1"/>
</dbReference>
<dbReference type="PROSITE" id="PS00018">
    <property type="entry name" value="EF_HAND_1"/>
    <property type="match status" value="1"/>
</dbReference>
<evidence type="ECO:0000256" key="8">
    <source>
        <dbReference type="PROSITE-ProRule" id="PRU01360"/>
    </source>
</evidence>
<feature type="domain" description="TonB-dependent receptor-like beta-barrel" evidence="11">
    <location>
        <begin position="587"/>
        <end position="1007"/>
    </location>
</feature>
<accession>A0A7W6ENH6</accession>
<dbReference type="NCBIfam" id="TIGR04057">
    <property type="entry name" value="SusC_RagA_signa"/>
    <property type="match status" value="1"/>
</dbReference>
<dbReference type="InterPro" id="IPR000531">
    <property type="entry name" value="Beta-barrel_TonB"/>
</dbReference>
<dbReference type="RefSeq" id="WP_183971040.1">
    <property type="nucleotide sequence ID" value="NZ_JACIBY010000001.1"/>
</dbReference>
<dbReference type="InterPro" id="IPR036942">
    <property type="entry name" value="Beta-barrel_TonB_sf"/>
</dbReference>
<sequence length="1147" mass="126832">MYKPLLLSFLVCGITGFVQKANAQVFAANYTTISQQNKTQPDRKASIPLKEALRDAETRFGIHLVYKTDEIPNRLIAADALSGKLEQVLENLLNPAGLTYKKVRNTYIIKTQKVKTSGKEILTPSEPSPEALPSTRTISNDFSSLRTVPSQLQFPTSATRAVVLEDIKIAGKVAEENGQVLPGVSILLKGTNRGTTTDVNGGFQLAVPDEKAVLVFSYVGYLPQEVVVGGRTALTITLVADTKALGEVVVVGYGVQKKTSLTSAVAEVKSEQLTRRPVSNANQALQGIAPGVTILDRGGSPGPNSRATVRVRGITTLSSNDPLFIVDGVEQPFNTINLDDIESISVLKDASSTAIYGSRAANGVVLVTTKRAKSGKAVVDYSGFYAVQNAINKPEMMDLEPYMRLQNVAYINSGAAAKFSEAQISEYVNATDRLKFPLPNTWFKTVLRAAPQFSQNVSVSGGNEFFRGRVGVRYQKQGGIAPNFDSDVKEIRANTDFKVSNRLSASVDINYRNNNWQTPISEFNVFNTMFHGSLWAVPKYPDGTYGVSAQGNNPLMYAEIAGLSRNIQDYLFGSGKVEWEIIPNLKFSSQYAIRYTAEQNKNYTNAYTVLDYYNPSLVRKTIPRSSLTEIRSVTRETTLNNLLGYSNTFGQHEVKALVGYSEIQNKYNTINAYREDFYNNDVQSIGAGSDNNKNSGGVDSQWGLRSFFGRVNYALADKYLFEANARYDGSSRFTGDKVYSFFPSFSAGWRLSEEKFFEPLRAVVGELKVRGSWGRTGNQAVGLYSYFQTLNSSTYTFGGSVVQGYVQSNLANPNLTWETTAQTDIGLDAQLWNNRLSFTFDYYDKLTDGILLNLPIPTTVGLNAPPQNAGKVGNKGIELGLTYRNKTKSGFSYEIGGNFAQNNNKVIDLAKTGPYISGTDIDPRYIIKEGLPYNAHWGYKTDGLFQTADEIKAYPTLVPNMKPGDVKYVDLNNDGKINSDDMTFIGLTFPRYTFGLNTNFSYKNFTLFTQWQGAADVDTRLSGALAEMGNYEGFTHKIYTDNYWTPERPNARFPRPVKLDLRNVSTSDRMIIDGSYFRMKTIQLSYSLPKGLLERIKAGRATVYVSGTNLLTFSKLNEWNLDPEAESGRATYYPQTSLTTVGLNVQF</sequence>
<dbReference type="EMBL" id="JACIBY010000001">
    <property type="protein sequence ID" value="MBB3836267.1"/>
    <property type="molecule type" value="Genomic_DNA"/>
</dbReference>
<dbReference type="SUPFAM" id="SSF56935">
    <property type="entry name" value="Porins"/>
    <property type="match status" value="1"/>
</dbReference>
<dbReference type="SUPFAM" id="SSF49464">
    <property type="entry name" value="Carboxypeptidase regulatory domain-like"/>
    <property type="match status" value="1"/>
</dbReference>
<dbReference type="AlphaFoldDB" id="A0A7W6ENH6"/>
<keyword evidence="4 8" id="KW-0812">Transmembrane</keyword>
<dbReference type="InterPro" id="IPR008969">
    <property type="entry name" value="CarboxyPept-like_regulatory"/>
</dbReference>
<evidence type="ECO:0000256" key="2">
    <source>
        <dbReference type="ARBA" id="ARBA00022448"/>
    </source>
</evidence>
<evidence type="ECO:0000256" key="9">
    <source>
        <dbReference type="RuleBase" id="RU003357"/>
    </source>
</evidence>
<organism evidence="13 14">
    <name type="scientific">Runella defluvii</name>
    <dbReference type="NCBI Taxonomy" id="370973"/>
    <lineage>
        <taxon>Bacteria</taxon>
        <taxon>Pseudomonadati</taxon>
        <taxon>Bacteroidota</taxon>
        <taxon>Cytophagia</taxon>
        <taxon>Cytophagales</taxon>
        <taxon>Spirosomataceae</taxon>
        <taxon>Runella</taxon>
    </lineage>
</organism>
<comment type="caution">
    <text evidence="13">The sequence shown here is derived from an EMBL/GenBank/DDBJ whole genome shotgun (WGS) entry which is preliminary data.</text>
</comment>
<dbReference type="InterPro" id="IPR023997">
    <property type="entry name" value="TonB-dep_OMP_SusC/RagA_CS"/>
</dbReference>
<evidence type="ECO:0000259" key="12">
    <source>
        <dbReference type="Pfam" id="PF07715"/>
    </source>
</evidence>
<proteinExistence type="inferred from homology"/>
<dbReference type="InterPro" id="IPR039426">
    <property type="entry name" value="TonB-dep_rcpt-like"/>
</dbReference>
<dbReference type="Pfam" id="PF13715">
    <property type="entry name" value="CarbopepD_reg_2"/>
    <property type="match status" value="1"/>
</dbReference>
<feature type="domain" description="TonB-dependent receptor plug" evidence="12">
    <location>
        <begin position="258"/>
        <end position="364"/>
    </location>
</feature>
<dbReference type="Pfam" id="PF07715">
    <property type="entry name" value="Plug"/>
    <property type="match status" value="1"/>
</dbReference>
<keyword evidence="7 8" id="KW-0998">Cell outer membrane</keyword>
<evidence type="ECO:0000256" key="4">
    <source>
        <dbReference type="ARBA" id="ARBA00022692"/>
    </source>
</evidence>
<dbReference type="InterPro" id="IPR012910">
    <property type="entry name" value="Plug_dom"/>
</dbReference>
<dbReference type="Gene3D" id="2.60.40.1120">
    <property type="entry name" value="Carboxypeptidase-like, regulatory domain"/>
    <property type="match status" value="1"/>
</dbReference>
<evidence type="ECO:0000256" key="7">
    <source>
        <dbReference type="ARBA" id="ARBA00023237"/>
    </source>
</evidence>
<feature type="chain" id="PRO_5031414439" evidence="10">
    <location>
        <begin position="24"/>
        <end position="1147"/>
    </location>
</feature>
<evidence type="ECO:0000256" key="5">
    <source>
        <dbReference type="ARBA" id="ARBA00023077"/>
    </source>
</evidence>
<evidence type="ECO:0000256" key="6">
    <source>
        <dbReference type="ARBA" id="ARBA00023136"/>
    </source>
</evidence>
<protein>
    <submittedName>
        <fullName evidence="13">TonB-linked SusC/RagA family outer membrane protein</fullName>
    </submittedName>
</protein>
<feature type="signal peptide" evidence="10">
    <location>
        <begin position="1"/>
        <end position="23"/>
    </location>
</feature>
<dbReference type="Gene3D" id="2.40.170.20">
    <property type="entry name" value="TonB-dependent receptor, beta-barrel domain"/>
    <property type="match status" value="1"/>
</dbReference>
<dbReference type="Gene3D" id="2.170.130.10">
    <property type="entry name" value="TonB-dependent receptor, plug domain"/>
    <property type="match status" value="1"/>
</dbReference>
<dbReference type="InterPro" id="IPR037066">
    <property type="entry name" value="Plug_dom_sf"/>
</dbReference>
<evidence type="ECO:0000313" key="13">
    <source>
        <dbReference type="EMBL" id="MBB3836267.1"/>
    </source>
</evidence>
<keyword evidence="14" id="KW-1185">Reference proteome</keyword>
<comment type="subcellular location">
    <subcellularLocation>
        <location evidence="1 8">Cell outer membrane</location>
        <topology evidence="1 8">Multi-pass membrane protein</topology>
    </subcellularLocation>
</comment>
<keyword evidence="10" id="KW-0732">Signal</keyword>
<evidence type="ECO:0000256" key="3">
    <source>
        <dbReference type="ARBA" id="ARBA00022452"/>
    </source>
</evidence>
<dbReference type="PROSITE" id="PS52016">
    <property type="entry name" value="TONB_DEPENDENT_REC_3"/>
    <property type="match status" value="1"/>
</dbReference>
<dbReference type="InterPro" id="IPR018247">
    <property type="entry name" value="EF_Hand_1_Ca_BS"/>
</dbReference>
<comment type="similarity">
    <text evidence="8 9">Belongs to the TonB-dependent receptor family.</text>
</comment>
<reference evidence="13 14" key="1">
    <citation type="submission" date="2020-08" db="EMBL/GenBank/DDBJ databases">
        <title>Genomic Encyclopedia of Type Strains, Phase IV (KMG-IV): sequencing the most valuable type-strain genomes for metagenomic binning, comparative biology and taxonomic classification.</title>
        <authorList>
            <person name="Goeker M."/>
        </authorList>
    </citation>
    <scope>NUCLEOTIDE SEQUENCE [LARGE SCALE GENOMIC DNA]</scope>
    <source>
        <strain evidence="13 14">DSM 17976</strain>
    </source>
</reference>
<dbReference type="GO" id="GO:0009279">
    <property type="term" value="C:cell outer membrane"/>
    <property type="evidence" value="ECO:0007669"/>
    <property type="project" value="UniProtKB-SubCell"/>
</dbReference>
<keyword evidence="6 8" id="KW-0472">Membrane</keyword>
<dbReference type="InterPro" id="IPR023996">
    <property type="entry name" value="TonB-dep_OMP_SusC/RagA"/>
</dbReference>